<dbReference type="KEGG" id="ftj:FTUN_5675"/>
<gene>
    <name evidence="2" type="ORF">FTUN_5675</name>
</gene>
<dbReference type="Proteomes" id="UP000503447">
    <property type="component" value="Chromosome"/>
</dbReference>
<dbReference type="AlphaFoldDB" id="A0A6M5YVP2"/>
<keyword evidence="3" id="KW-1185">Reference proteome</keyword>
<reference evidence="3" key="1">
    <citation type="submission" date="2020-05" db="EMBL/GenBank/DDBJ databases">
        <title>Frigoriglobus tundricola gen. nov., sp. nov., a psychrotolerant cellulolytic planctomycete of the family Gemmataceae with two divergent copies of 16S rRNA gene.</title>
        <authorList>
            <person name="Kulichevskaya I.S."/>
            <person name="Ivanova A.A."/>
            <person name="Naumoff D.G."/>
            <person name="Beletsky A.V."/>
            <person name="Rijpstra W.I.C."/>
            <person name="Sinninghe Damste J.S."/>
            <person name="Mardanov A.V."/>
            <person name="Ravin N.V."/>
            <person name="Dedysh S.N."/>
        </authorList>
    </citation>
    <scope>NUCLEOTIDE SEQUENCE [LARGE SCALE GENOMIC DNA]</scope>
    <source>
        <strain evidence="3">PL17</strain>
    </source>
</reference>
<protein>
    <submittedName>
        <fullName evidence="2">Uncharacterized protein</fullName>
    </submittedName>
</protein>
<evidence type="ECO:0000256" key="1">
    <source>
        <dbReference type="SAM" id="MobiDB-lite"/>
    </source>
</evidence>
<dbReference type="EMBL" id="CP053452">
    <property type="protein sequence ID" value="QJW98095.1"/>
    <property type="molecule type" value="Genomic_DNA"/>
</dbReference>
<evidence type="ECO:0000313" key="2">
    <source>
        <dbReference type="EMBL" id="QJW98095.1"/>
    </source>
</evidence>
<sequence length="76" mass="8266">MPNEAHGKVIELPVRADSAYRESTQARWVLARYGLIHGPVGAVCVLCWWPRLSSPCAGKPRRESLGHKNPTAATGS</sequence>
<accession>A0A6M5YVP2</accession>
<evidence type="ECO:0000313" key="3">
    <source>
        <dbReference type="Proteomes" id="UP000503447"/>
    </source>
</evidence>
<feature type="region of interest" description="Disordered" evidence="1">
    <location>
        <begin position="55"/>
        <end position="76"/>
    </location>
</feature>
<name>A0A6M5YVP2_9BACT</name>
<proteinExistence type="predicted"/>
<organism evidence="2 3">
    <name type="scientific">Frigoriglobus tundricola</name>
    <dbReference type="NCBI Taxonomy" id="2774151"/>
    <lineage>
        <taxon>Bacteria</taxon>
        <taxon>Pseudomonadati</taxon>
        <taxon>Planctomycetota</taxon>
        <taxon>Planctomycetia</taxon>
        <taxon>Gemmatales</taxon>
        <taxon>Gemmataceae</taxon>
        <taxon>Frigoriglobus</taxon>
    </lineage>
</organism>